<dbReference type="OrthoDB" id="5300331at2759"/>
<sequence>MGESTKMLAPSKPKTSRRLSSFLFGSKDKSASSDTKHKSPNHKQTNASANPPSSAPQTAAAPGPHVHETAELTHRHVSTPSIQPPSSSASQAKLTEDTTSPSSRNVSAPLLSSSKGQSPASNNDLTNITNGVGNVSISPDADIPAVERTPDIRDSNETSPNDVTSVESNQHSATRQMRAPTITMDPPDNEAPRFGELTNPGMAHQAGSRTSLVVSPPPPIPAAIENRRSSSGSNCPVVPRSSAASHGSEDRNSKTRSLIGLGTKSDKKSNVGHGLRAWIAGGAAAHPYDLTPLLSGDEINDLWVKDGDTLVYLFPQSSGRGPSFRVESALYTASPSLNYLAHGAETPFGFGSGEIDDDARSQSSRHTRDEVPDDIPQREFHLFLPVPLIGGLPSGPITNDEDIDMLVLFRNLFAFLSGQALVATPRFPDIFEIFMEVSGLLQRFEFSNSDGSTLGETVESSFKSYCSELFLWDVRHNPQKILQSMILGERLKFYPLYHEGFTHAVGKFEDVHSLKDYKLLSSLTRARLEKAAMQLSRRIEPAFLRLKDFEFPSLFSGIGNSSMSNEAGLVRFKNWKSATVAMRKHLMHYLKTVYGTWPPKPKSKTDPPLNRLVTQQLYNDMCDLYDIFVDRTSLTDRKVDMNTVLNDDDPHEATAKALRQCMSEFDRSDLPVPPAIPFDIPLLPSIDGQKHVKSKPLTKKQEAKELARRLSNGEVNEVLFSSYNTSSMKSTPWLTSFLDFERRQGHGKSINELADYRCGQWLFMYAILQSLPLLVVDAPGIGFTEGVDYFLCFHPRGGAPWVKHDPKGKAWFGVAGGGGVVSLPADTLAHSVEGIYHRSRCFINGQKWAEEQGLRNPRDELDQESPEDYEDDSQPYMHHSYNQSMDYSQQSDIASNVGGDEQGYVPYHQAYRPASLAYSTNATGAYMPLPAQQFSNSQPSQYQPYTASTDEFSTMQSPPLGKTGSSTGSIAPYGQSLQKPPMSSQQSTTSSSSNTTGSGQNGSVGGGRPPSQMPFPPAPLSVASPILPQGENGTPMSPIQYPQTQQYPYPSPLSPMSSRPQSPTMAGAPAYGVTPRLRPRQSTASRTSAPPRSSVYVGIEQLPLPQGVVPIDTAPSRVSTYNPNASFDTILKEMPSKDKKKKKINLI</sequence>
<feature type="compositionally biased region" description="Basic and acidic residues" evidence="1">
    <location>
        <begin position="65"/>
        <end position="74"/>
    </location>
</feature>
<organism evidence="3 4">
    <name type="scientific">Ascosphaera apis ARSEF 7405</name>
    <dbReference type="NCBI Taxonomy" id="392613"/>
    <lineage>
        <taxon>Eukaryota</taxon>
        <taxon>Fungi</taxon>
        <taxon>Dikarya</taxon>
        <taxon>Ascomycota</taxon>
        <taxon>Pezizomycotina</taxon>
        <taxon>Eurotiomycetes</taxon>
        <taxon>Eurotiomycetidae</taxon>
        <taxon>Onygenales</taxon>
        <taxon>Ascosphaeraceae</taxon>
        <taxon>Ascosphaera</taxon>
    </lineage>
</organism>
<name>A0A168AMR0_9EURO</name>
<dbReference type="InterPro" id="IPR058317">
    <property type="entry name" value="DUF8004"/>
</dbReference>
<feature type="compositionally biased region" description="Low complexity" evidence="1">
    <location>
        <begin position="78"/>
        <end position="92"/>
    </location>
</feature>
<feature type="region of interest" description="Disordered" evidence="1">
    <location>
        <begin position="1"/>
        <end position="188"/>
    </location>
</feature>
<evidence type="ECO:0000313" key="4">
    <source>
        <dbReference type="Proteomes" id="UP000242877"/>
    </source>
</evidence>
<dbReference type="Pfam" id="PF26013">
    <property type="entry name" value="DUF8004"/>
    <property type="match status" value="1"/>
</dbReference>
<dbReference type="VEuPathDB" id="FungiDB:AAP_02207"/>
<dbReference type="EMBL" id="AZGZ01000007">
    <property type="protein sequence ID" value="KZZ94114.1"/>
    <property type="molecule type" value="Genomic_DNA"/>
</dbReference>
<feature type="region of interest" description="Disordered" evidence="1">
    <location>
        <begin position="203"/>
        <end position="266"/>
    </location>
</feature>
<feature type="region of interest" description="Disordered" evidence="1">
    <location>
        <begin position="930"/>
        <end position="1093"/>
    </location>
</feature>
<dbReference type="AlphaFoldDB" id="A0A168AMR0"/>
<evidence type="ECO:0000259" key="2">
    <source>
        <dbReference type="Pfam" id="PF26013"/>
    </source>
</evidence>
<accession>A0A168AMR0</accession>
<feature type="compositionally biased region" description="Gly residues" evidence="1">
    <location>
        <begin position="999"/>
        <end position="1008"/>
    </location>
</feature>
<protein>
    <recommendedName>
        <fullName evidence="2">DUF8004 domain-containing protein</fullName>
    </recommendedName>
</protein>
<gene>
    <name evidence="3" type="ORF">AAP_02207</name>
</gene>
<dbReference type="Proteomes" id="UP000242877">
    <property type="component" value="Unassembled WGS sequence"/>
</dbReference>
<dbReference type="PANTHER" id="PTHR39601:SF2">
    <property type="entry name" value="CHORIOGENIN HMINOR"/>
    <property type="match status" value="1"/>
</dbReference>
<reference evidence="3 4" key="1">
    <citation type="journal article" date="2016" name="Genome Biol. Evol.">
        <title>Divergent and convergent evolution of fungal pathogenicity.</title>
        <authorList>
            <person name="Shang Y."/>
            <person name="Xiao G."/>
            <person name="Zheng P."/>
            <person name="Cen K."/>
            <person name="Zhan S."/>
            <person name="Wang C."/>
        </authorList>
    </citation>
    <scope>NUCLEOTIDE SEQUENCE [LARGE SCALE GENOMIC DNA]</scope>
    <source>
        <strain evidence="3 4">ARSEF 7405</strain>
    </source>
</reference>
<feature type="compositionally biased region" description="Low complexity" evidence="1">
    <location>
        <begin position="983"/>
        <end position="998"/>
    </location>
</feature>
<proteinExistence type="predicted"/>
<feature type="compositionally biased region" description="Polar residues" evidence="1">
    <location>
        <begin position="97"/>
        <end position="137"/>
    </location>
</feature>
<comment type="caution">
    <text evidence="3">The sequence shown here is derived from an EMBL/GenBank/DDBJ whole genome shotgun (WGS) entry which is preliminary data.</text>
</comment>
<evidence type="ECO:0000313" key="3">
    <source>
        <dbReference type="EMBL" id="KZZ94114.1"/>
    </source>
</evidence>
<feature type="compositionally biased region" description="Acidic residues" evidence="1">
    <location>
        <begin position="861"/>
        <end position="873"/>
    </location>
</feature>
<feature type="region of interest" description="Disordered" evidence="1">
    <location>
        <begin position="854"/>
        <end position="879"/>
    </location>
</feature>
<keyword evidence="4" id="KW-1185">Reference proteome</keyword>
<feature type="domain" description="DUF8004" evidence="2">
    <location>
        <begin position="460"/>
        <end position="551"/>
    </location>
</feature>
<feature type="compositionally biased region" description="Low complexity" evidence="1">
    <location>
        <begin position="1037"/>
        <end position="1063"/>
    </location>
</feature>
<feature type="compositionally biased region" description="Polar residues" evidence="1">
    <location>
        <begin position="157"/>
        <end position="175"/>
    </location>
</feature>
<feature type="compositionally biased region" description="Polar residues" evidence="1">
    <location>
        <begin position="932"/>
        <end position="982"/>
    </location>
</feature>
<feature type="compositionally biased region" description="Low complexity" evidence="1">
    <location>
        <begin position="44"/>
        <end position="62"/>
    </location>
</feature>
<evidence type="ECO:0000256" key="1">
    <source>
        <dbReference type="SAM" id="MobiDB-lite"/>
    </source>
</evidence>
<feature type="region of interest" description="Disordered" evidence="1">
    <location>
        <begin position="351"/>
        <end position="371"/>
    </location>
</feature>
<feature type="compositionally biased region" description="Polar residues" evidence="1">
    <location>
        <begin position="1080"/>
        <end position="1091"/>
    </location>
</feature>
<feature type="compositionally biased region" description="Basic and acidic residues" evidence="1">
    <location>
        <begin position="26"/>
        <end position="37"/>
    </location>
</feature>
<dbReference type="PANTHER" id="PTHR39601">
    <property type="entry name" value="CHORIOGENIN HMINOR"/>
    <property type="match status" value="1"/>
</dbReference>